<feature type="signal peptide" evidence="21">
    <location>
        <begin position="1"/>
        <end position="32"/>
    </location>
</feature>
<dbReference type="SMART" id="SM00282">
    <property type="entry name" value="LamG"/>
    <property type="match status" value="1"/>
</dbReference>
<keyword evidence="25" id="KW-1185">Reference proteome</keyword>
<feature type="domain" description="Cadherin" evidence="24">
    <location>
        <begin position="473"/>
        <end position="578"/>
    </location>
</feature>
<dbReference type="FunFam" id="2.60.40.60:FF:000032">
    <property type="entry name" value="FAT atypical cadherin 1"/>
    <property type="match status" value="1"/>
</dbReference>
<dbReference type="Pfam" id="PF00028">
    <property type="entry name" value="Cadherin"/>
    <property type="match status" value="27"/>
</dbReference>
<dbReference type="FunFam" id="2.60.40.60:FF:000090">
    <property type="entry name" value="FAT atypical cadherin 3"/>
    <property type="match status" value="1"/>
</dbReference>
<dbReference type="FunFam" id="2.60.40.60:FF:000067">
    <property type="entry name" value="FAT atypical cadherin 1"/>
    <property type="match status" value="1"/>
</dbReference>
<dbReference type="PROSITE" id="PS50026">
    <property type="entry name" value="EGF_3"/>
    <property type="match status" value="4"/>
</dbReference>
<keyword evidence="13" id="KW-0325">Glycoprotein</keyword>
<keyword evidence="12 18" id="KW-1015">Disulfide bond</keyword>
<dbReference type="SMART" id="SM00112">
    <property type="entry name" value="CA"/>
    <property type="match status" value="33"/>
</dbReference>
<dbReference type="FunFam" id="2.60.40.60:FF:000065">
    <property type="entry name" value="FAT atypical cadherin 1"/>
    <property type="match status" value="1"/>
</dbReference>
<keyword evidence="5 20" id="KW-0812">Transmembrane</keyword>
<feature type="domain" description="Cadherin" evidence="24">
    <location>
        <begin position="1922"/>
        <end position="2009"/>
    </location>
</feature>
<feature type="domain" description="Cadherin" evidence="24">
    <location>
        <begin position="377"/>
        <end position="472"/>
    </location>
</feature>
<feature type="domain" description="Cadherin" evidence="24">
    <location>
        <begin position="587"/>
        <end position="681"/>
    </location>
</feature>
<dbReference type="SMART" id="SM00181">
    <property type="entry name" value="EGF"/>
    <property type="match status" value="4"/>
</dbReference>
<comment type="subcellular location">
    <subcellularLocation>
        <location evidence="1">Membrane</location>
        <topology evidence="1">Single-pass type I membrane protein</topology>
    </subcellularLocation>
</comment>
<dbReference type="InterPro" id="IPR000152">
    <property type="entry name" value="EGF-type_Asp/Asn_hydroxyl_site"/>
</dbReference>
<dbReference type="PROSITE" id="PS50268">
    <property type="entry name" value="CADHERIN_2"/>
    <property type="match status" value="32"/>
</dbReference>
<evidence type="ECO:0000256" key="5">
    <source>
        <dbReference type="ARBA" id="ARBA00022692"/>
    </source>
</evidence>
<evidence type="ECO:0000313" key="25">
    <source>
        <dbReference type="Proteomes" id="UP001165780"/>
    </source>
</evidence>
<dbReference type="FunFam" id="2.10.25.10:FF:000192">
    <property type="entry name" value="FAT atypical cadherin 3"/>
    <property type="match status" value="1"/>
</dbReference>
<dbReference type="InterPro" id="IPR002126">
    <property type="entry name" value="Cadherin-like_dom"/>
</dbReference>
<dbReference type="GeneID" id="109267342"/>
<comment type="caution">
    <text evidence="18">Lacks conserved residue(s) required for the propagation of feature annotation.</text>
</comment>
<dbReference type="FunFam" id="2.60.40.60:FF:000071">
    <property type="entry name" value="FAT atypical cadherin 1"/>
    <property type="match status" value="1"/>
</dbReference>
<feature type="domain" description="Cadherin" evidence="24">
    <location>
        <begin position="3470"/>
        <end position="3574"/>
    </location>
</feature>
<feature type="domain" description="Cadherin" evidence="24">
    <location>
        <begin position="2624"/>
        <end position="2731"/>
    </location>
</feature>
<dbReference type="GO" id="GO:0120035">
    <property type="term" value="P:regulation of plasma membrane bounded cell projection organization"/>
    <property type="evidence" value="ECO:0007669"/>
    <property type="project" value="UniProtKB-ARBA"/>
</dbReference>
<dbReference type="InterPro" id="IPR001881">
    <property type="entry name" value="EGF-like_Ca-bd_dom"/>
</dbReference>
<dbReference type="SUPFAM" id="SSF49899">
    <property type="entry name" value="Concanavalin A-like lectins/glucanases"/>
    <property type="match status" value="1"/>
</dbReference>
<dbReference type="PANTHER" id="PTHR24026">
    <property type="entry name" value="FAT ATYPICAL CADHERIN-RELATED"/>
    <property type="match status" value="1"/>
</dbReference>
<dbReference type="FunFam" id="2.60.40.60:FF:000021">
    <property type="entry name" value="FAT atypical cadherin 1"/>
    <property type="match status" value="3"/>
</dbReference>
<dbReference type="GO" id="GO:0016358">
    <property type="term" value="P:dendrite development"/>
    <property type="evidence" value="ECO:0007669"/>
    <property type="project" value="UniProtKB-ARBA"/>
</dbReference>
<evidence type="ECO:0000313" key="26">
    <source>
        <dbReference type="RefSeq" id="XP_019305612.2"/>
    </source>
</evidence>
<dbReference type="FunFam" id="2.60.40.60:FF:000033">
    <property type="entry name" value="FAT atypical cadherin 1"/>
    <property type="match status" value="1"/>
</dbReference>
<dbReference type="PROSITE" id="PS01187">
    <property type="entry name" value="EGF_CA"/>
    <property type="match status" value="1"/>
</dbReference>
<feature type="domain" description="Cadherin" evidence="24">
    <location>
        <begin position="159"/>
        <end position="266"/>
    </location>
</feature>
<feature type="domain" description="Laminin G" evidence="22">
    <location>
        <begin position="3858"/>
        <end position="4041"/>
    </location>
</feature>
<evidence type="ECO:0000256" key="4">
    <source>
        <dbReference type="ARBA" id="ARBA00022536"/>
    </source>
</evidence>
<dbReference type="CDD" id="cd11304">
    <property type="entry name" value="Cadherin_repeat"/>
    <property type="match status" value="33"/>
</dbReference>
<feature type="domain" description="Cadherin" evidence="24">
    <location>
        <begin position="3365"/>
        <end position="3469"/>
    </location>
</feature>
<evidence type="ECO:0000259" key="24">
    <source>
        <dbReference type="PROSITE" id="PS50268"/>
    </source>
</evidence>
<feature type="transmembrane region" description="Helical" evidence="20">
    <location>
        <begin position="4178"/>
        <end position="4198"/>
    </location>
</feature>
<dbReference type="InterPro" id="IPR020894">
    <property type="entry name" value="Cadherin_CS"/>
</dbReference>
<dbReference type="PANTHER" id="PTHR24026:SF136">
    <property type="entry name" value="PROTOCADHERIN-23"/>
    <property type="match status" value="1"/>
</dbReference>
<feature type="domain" description="Cadherin" evidence="24">
    <location>
        <begin position="3260"/>
        <end position="3364"/>
    </location>
</feature>
<dbReference type="FunFam" id="2.60.40.60:FF:000051">
    <property type="entry name" value="FAT atypical cadherin 1"/>
    <property type="match status" value="1"/>
</dbReference>
<dbReference type="GO" id="GO:0007156">
    <property type="term" value="P:homophilic cell adhesion via plasma membrane adhesion molecules"/>
    <property type="evidence" value="ECO:0007669"/>
    <property type="project" value="InterPro"/>
</dbReference>
<dbReference type="InterPro" id="IPR018097">
    <property type="entry name" value="EGF_Ca-bd_CS"/>
</dbReference>
<protein>
    <recommendedName>
        <fullName evidence="15">Protocadherin Fat 3</fullName>
    </recommendedName>
    <alternativeName>
        <fullName evidence="16">FAT tumor suppressor homolog 3</fullName>
    </alternativeName>
</protein>
<feature type="domain" description="Cadherin" evidence="24">
    <location>
        <begin position="3053"/>
        <end position="3154"/>
    </location>
</feature>
<dbReference type="FunFam" id="2.60.120.200:FF:000035">
    <property type="entry name" value="FAT atypical cadherin 3"/>
    <property type="match status" value="1"/>
</dbReference>
<organism evidence="25 26">
    <name type="scientific">Panthera pardus</name>
    <name type="common">Leopard</name>
    <name type="synonym">Felis pardus</name>
    <dbReference type="NCBI Taxonomy" id="9691"/>
    <lineage>
        <taxon>Eukaryota</taxon>
        <taxon>Metazoa</taxon>
        <taxon>Chordata</taxon>
        <taxon>Craniata</taxon>
        <taxon>Vertebrata</taxon>
        <taxon>Euteleostomi</taxon>
        <taxon>Mammalia</taxon>
        <taxon>Eutheria</taxon>
        <taxon>Laurasiatheria</taxon>
        <taxon>Carnivora</taxon>
        <taxon>Feliformia</taxon>
        <taxon>Felidae</taxon>
        <taxon>Pantherinae</taxon>
        <taxon>Panthera</taxon>
    </lineage>
</organism>
<dbReference type="Pfam" id="PF02210">
    <property type="entry name" value="Laminin_G_2"/>
    <property type="match status" value="1"/>
</dbReference>
<feature type="chain" id="PRO_5040796923" description="Protocadherin Fat 3" evidence="21">
    <location>
        <begin position="33"/>
        <end position="4612"/>
    </location>
</feature>
<dbReference type="FunFam" id="2.60.40.60:FF:000080">
    <property type="entry name" value="FAT atypical cadherin 1"/>
    <property type="match status" value="1"/>
</dbReference>
<feature type="domain" description="Cadherin" evidence="24">
    <location>
        <begin position="1149"/>
        <end position="1254"/>
    </location>
</feature>
<dbReference type="Gene3D" id="2.60.40.60">
    <property type="entry name" value="Cadherins"/>
    <property type="match status" value="34"/>
</dbReference>
<feature type="disulfide bond" evidence="18">
    <location>
        <begin position="4109"/>
        <end position="4118"/>
    </location>
</feature>
<keyword evidence="10 20" id="KW-1133">Transmembrane helix</keyword>
<dbReference type="FunFam" id="2.60.40.60:FF:000061">
    <property type="entry name" value="FAT atypical cadherin 3"/>
    <property type="match status" value="2"/>
</dbReference>
<dbReference type="InterPro" id="IPR015919">
    <property type="entry name" value="Cadherin-like_sf"/>
</dbReference>
<evidence type="ECO:0000256" key="14">
    <source>
        <dbReference type="ARBA" id="ARBA00056413"/>
    </source>
</evidence>
<dbReference type="FunFam" id="2.60.40.60:FF:000075">
    <property type="entry name" value="FAT atypical cadherin 1"/>
    <property type="match status" value="1"/>
</dbReference>
<feature type="domain" description="Cadherin" evidence="24">
    <location>
        <begin position="3585"/>
        <end position="3676"/>
    </location>
</feature>
<dbReference type="InterPro" id="IPR013032">
    <property type="entry name" value="EGF-like_CS"/>
</dbReference>
<evidence type="ECO:0000256" key="12">
    <source>
        <dbReference type="ARBA" id="ARBA00023157"/>
    </source>
</evidence>
<dbReference type="PROSITE" id="PS00010">
    <property type="entry name" value="ASX_HYDROXYL"/>
    <property type="match status" value="1"/>
</dbReference>
<dbReference type="FunFam" id="2.60.40.60:FF:000041">
    <property type="entry name" value="FAT atypical cadherin 1"/>
    <property type="match status" value="1"/>
</dbReference>
<feature type="domain" description="Cadherin" evidence="24">
    <location>
        <begin position="2108"/>
        <end position="2209"/>
    </location>
</feature>
<dbReference type="InterPro" id="IPR009030">
    <property type="entry name" value="Growth_fac_rcpt_cys_sf"/>
</dbReference>
<gene>
    <name evidence="26" type="primary">FAT3</name>
</gene>
<dbReference type="Pfam" id="PF00008">
    <property type="entry name" value="EGF"/>
    <property type="match status" value="1"/>
</dbReference>
<feature type="disulfide bond" evidence="18">
    <location>
        <begin position="4147"/>
        <end position="4156"/>
    </location>
</feature>
<dbReference type="Gene3D" id="2.10.25.10">
    <property type="entry name" value="Laminin"/>
    <property type="match status" value="3"/>
</dbReference>
<evidence type="ECO:0000256" key="6">
    <source>
        <dbReference type="ARBA" id="ARBA00022729"/>
    </source>
</evidence>
<feature type="domain" description="Cadherin" evidence="24">
    <location>
        <begin position="1484"/>
        <end position="1589"/>
    </location>
</feature>
<keyword evidence="7" id="KW-0677">Repeat</keyword>
<sequence>MDITMGYCVGTRPPPSCLILLLLKLLATVSQGLPGTGPLGFHFTHSVYNATVYENSAARTYVHSQGRMGITLIDLSWDVKYRIVSGDEEGFFKAEEVIIADFCFLRIRTKGGNSAILNREIQDNYLLIVKGSVRGEDLEAWTKVNIQVLDMNDLRPLFSPTTYSVTIAESTPLRTSVAQVTATDADIGSNGEFYYYFKNKVDLFSVHPTSGVISLSGRLNYDEKNRYDLEILAVDRGMKLYGNNGVSSTAKLYVHIERINEHAPTIHVVTHVPSSLDREPTYAVVTVDDLDEGANGEIESVSIVAGDPLDQFFLAKEGKWMNEYKIKERKKVDWESFPYGYNLTLQAKDKGSPQKFSAVRIVHIANPQRDSVPVRFEKEMYDVSISEFSPPGVVVAIVKLSPEPLDVEYKLSPGEDAQYFKINPRSGLIVTAQPLNTVKKEVYKLDVTNKEGDLKAQVTIGIEDANDHTPEFQQPLYDAFVNESVPVGTSVLMVSASDKDKGENGYITYSIASLNLLPFAINQFTGVISTTEELDFESSPETYRFIVRASDWGSPYRHESEVNVTIRIGNVNDNSPLFEKVACQGVISYDFPVGGHITAVSAIDIDELELVKYKIISGNELGFFYLNPDSGVLQLKKSLMNSGIKNGNFALRITATDGENFADPMSVNISVLHGKVSSKSFSCRETRVAQKLAEKLLIKAKANGKLNLEDGFLDFYSVNRQGPHFDKSFPSDVAVKENLPVGANILKIKAYDADSGFNGKVLFTISDGNTDSCFNIDMETGQLKVLLPMDREHTDLYLLNITIYDLGNPQKSSWRLLTINVEDANDNSPVFLQDSYSVNILESSSIGTEIIQVEARDKDLGSNGEVTYSVLTDTQQFAINSSTGIIYVADQLDRESKANYSLKIEARDKAESGQQLFSVVTLKVFLDDVNDCSPAFIPSSYSVKVLEDLPVGTVIAWLETHDPDLGLGGQVRYSLVNDYNGRFEIDKASGAIRLSKELDYEKQQFYNLTVRAKDKGRPVSLSSVSFVEVEVVDVNENLHTPYFPDFAVVGSVKENSRIGTSVLQVAAQDEDSGRDGEIQYSIRDGSGLGRFNIDDESGVISTADILDRETTGSYWLTVYATDRGVVPLYSTIEVYIEIEDVNDNAPLTSEPIYYPVVMENSPKDVSVIQIQAEDPDSSSNEKLTYRITSGNPQNFFAINTKTGLITTTSRKLDREQQAEHFLEVTVTDGGSSPKQSTIWVVVQVLDENDNKPQFPEKVYQIKLPERDRKKRGEPIYRAFAFDRDEGPNAEISYSIVDGNDDGKFFIDPKTGMVSSRKQFTAGSYDILTIKAVDNGRPQKSSTARLHIEWIKKPPPSPIPLTFDEPFYNFTVMESDRVTEIVGVVSVQPANTPLWFDIVGGKHAREMFYILQTACGQNCSTEGGNFDSSFDAEKGVGTIVIAKPLDAEQRSIYNMSVEVTDGTNVAVTQVFIKVLDNNDNGPEFSQPNYDVTISEDVLPDTEILQIEATDRDEKHKLSYTVHSSIDSVSMRKFRIDPSTGVLYTAERLDHEAQDKHILNIMVRDQEFPYRRNLARVIVNVEDANDHSPYFTNPLYEASVFESAALGSAVLQVTALDKDKGENAELIYTIEAGNTGNTFKIEPVLGIITVSKEPDMTTTGQFVLSVKVTDQGSPPMSATAIVRISVTMSDNSHPKFTHKDYQAEVNENVDIGTSVILISAISQSTLIYEVKDGNIDGIFTINPYSGVITTRKALDYERTSSYQLIIQATNMAGMASNATVNIQIVDENDNAPVFLFSQYSGSLSEAAPVNSIVRSLDNSPLVIRATDADSNRNALLVYQIVESTAKKFFTVDSSTGAIRTIANLDHETIAHFHFHVHVRDSGSPQLTAESPVEVNIEVTDVNDNPPVFTQAVFETILLLPTYVGVEVLKVSATDPDSEVPPELTYSLMEGSLDHFLIDSNSGVLTIKNNNLSKDHYMLIVKVSDGKFYSTAVVTILVKEAMDSGLHFTQSFYSTSISENNTNITKVAIVNAIGNRLNEPLKYSILNPGNKFKIKSTSGVIQTTGVPFDREEQELYELVVEASRELDHLRVARVVVRVNIEDINDNSPVFVGLPYYAAVQVDAEPGTLIYQVTAIDKDKGANGEVTYVLQDDYGHFEINPNSGNVILKEAFNSDLSNIEYGVTILAKDGGKPSLSTSVELPITIVNKAMPVFDKPFYTASINEDIRMDTPILSINATSPEGQGIIYIIIDGDLYKQFNIDFDTGVLKVVSPLDYEITSVYRLTVRASDALTGARAEVTVDLLVNDVNDNPPIFDQPTYNTTLSEASLIGTPVLQVVSTDADSENNKLVHYQIVQDTYNSTDYFHIDSASGLILTARMLDHELVQHCTLKVRATDNGFPSLSSEVLVHIYISDINDNPPVFNQLIYESYVSELAPRGHFVTCVQASDADSSDFDRLEYSILSGNDRTSFLMDGKSGVITLSNHRKQRMEPLYSLNVSVSDGLFTSTAQVHIRVLGANLYSPAFSQSTYVAEVRENAAAGTKVIHVRATDGDPGTYGQITYAIINDFAKDRFLIDSNGQVITTERLDRENPLEGDISIFLRALDGGGRTTFCTVRVIVVDENDNAPQFMTVEYRASVRADVGRGHLVTQVQAMDPDDGANSRITYSLYSEASVSVADLLEIDPDNGWMVTKGNFNQLKNTVLSFFVKAVDGGIPVKHSLIPVYIHVLPPETFLPSFTQSQYSFTVSEDTAIGSTVDTLRILPSHSVRFSTVNGERLENNKGGVFVIEQETGTIKLDKRLDHEVSPAFHFKVAATIPLDKVDIVFTVDVDIKVLDLNDNKPVFETSSYETIIMEGMPVGTKLTQVRAIDMDWGANGQVTYSLHSDSQPEKVMEAFNIDSNTGWISTLKDLDHETDPAFTFSVVASDLGEAFSLSSTALVSVRVTDINDNAPVFAHEVYRGNVKESDPPGEVVAVLSTWDRDTSDINRQVSYHITGGNPRGRFALGLVQSEWKVYVKRPLDREEQDIYFLNITATDGLFVTQAMVEVTVSDVNDNSPVCDQVAYTALFPEDIPSNKIILKFRAKDADIGPNGDIRYSLYGSGNNEFFLDPESGELKTLALLDRERVPVYNLIARATDGGGRFCQSDIHLILEDVNDNPPVFSSEHYNACVYENTATKALLTRVQAVDPDVGINRKVVYSLADSADGFFSIDSSSGIIILEQPLDREQQPSYNISVQATDQSPGQALSSLATVTITVLDINDNPPVFERRDYLVTVPEDTSPGTQVLAVFATSKDIGTNAEITYQIRSGNEQGRFRINPKTGGISVSEVLDYELCKKFYLVVEAKDGGTPALSAVTTVSINLTDVNDNPPRFSQDVYSAVISEDALVGDSVILLIAEDADSPPNGQIHFSIVNGDRDDEFAVEPVLGLVKVKKKLDRERVSGYSLLVQAVDSGIPAMSSTATVNIDISDVNDNSPVFTPANYTAVIQENKPVGTSILQLVVTDRDSFHNGPPFSFSILSGNEEEEFILDPHGVLRSAVVFGHTESPEYVLCVQAKDSGKPQQVSHSYIRVRVIEESIHKPTAIPLEIFIVTMEDDFPGGVIGKIHATDQDMYDVLTFALKSEQKSLFKVNSHDGKIIALGGLDSGKYVLNVSVSDGRFQVPIDVVVHVEQLVHEMLQNTVTIRFENVSPEDFVGLHMHGFRRTLRNAVLTQKQDSLRIISIQPVAGTNQLDMLFAVEMHSSEFYKPAYLIQKLSNARRHLENVMRISAILEKNCSGLDCQEQHCEQGLSLDSHALMTYSTARISFVCPRFYRNVRCTCNGGLCPGSNDPCMEKPCPGDMQCVGYEASRRPYLCQCPPGKLGECSGHTSLSFAGNSYIKYRLSENSKEEDFRLALRLRTLQSNGIIMYTRANPCIILKIVDGKLWFQLDCGNGPGILGISGRAVNDGSWHSVFLELNRNFTSLSLDDSYVERRRAPLYFQTLSTESTIYFGALVQADNIRSLTDTRVTQVLSGFQGCLDSVVLNNNELPLHNKRSSFAEVVGLTELKLGCVLYPDACERSPCQHGGTCTGLPSGGYQCTCLSQFTGRNCESEITACFPNPCQNGGSCDPIGNAFICNCKAGLTGVTCEEDVDECEREECENGGACVNVFGSFVCNCTPGYVGQYCGLRPVVVPNIQAGHSYVGKEELIGIAVVLFVIFILVILFIVFRKKVFRKNYSRNNITLVQDPATAALLNKSNGIPFRNLRGGGDGRNIYQEVGPPQVPVRPMAYTPCFQSDSRSNLDKIVDGLGGEHQEMTTFHPESPRILTARRGVVVCSVAPNLPAVSPCRSDCDSIRKNGWDAGTDNKGVDDPGEVTCFAGSNKGSNSEVQSLSSFQSDSGDDNASIVTVIQLVNNVVDTIENEVSVMDQGQNYNRAYHWDTSDWMPGARLSDIEEVPNYENQEGGSAHQGSTRELESDYYLGGYDIDSEYPPPHEEEFLNQDQLPPPLPEDFPDQYEALPPSQPVSLASTLSPDCRRRPQFHPSQYLPPHPFPNDTDLVGPPAACEFSTFAVSMNQGAETAGPADSVSLSLHNSRGTSSSDVSASCGFDDSEAAMSDYESVGELSLASLHIPFMETQHQTQV</sequence>
<dbReference type="SUPFAM" id="SSF49313">
    <property type="entry name" value="Cadherin-like"/>
    <property type="match status" value="34"/>
</dbReference>
<dbReference type="FunFam" id="2.10.25.10:FF:000172">
    <property type="entry name" value="FAT atypical cadherin 3"/>
    <property type="match status" value="1"/>
</dbReference>
<evidence type="ECO:0000259" key="23">
    <source>
        <dbReference type="PROSITE" id="PS50026"/>
    </source>
</evidence>
<dbReference type="PROSITE" id="PS50025">
    <property type="entry name" value="LAM_G_DOMAIN"/>
    <property type="match status" value="1"/>
</dbReference>
<dbReference type="FunFam" id="2.60.40.60:FF:000059">
    <property type="entry name" value="FAT atypical cadherin 3"/>
    <property type="match status" value="1"/>
</dbReference>
<feature type="domain" description="Cadherin" evidence="24">
    <location>
        <begin position="1051"/>
        <end position="1148"/>
    </location>
</feature>
<feature type="domain" description="Cadherin" evidence="24">
    <location>
        <begin position="2210"/>
        <end position="2310"/>
    </location>
</feature>
<evidence type="ECO:0000256" key="9">
    <source>
        <dbReference type="ARBA" id="ARBA00022889"/>
    </source>
</evidence>
<feature type="disulfide bond" evidence="18">
    <location>
        <begin position="4071"/>
        <end position="4080"/>
    </location>
</feature>
<keyword evidence="3" id="KW-0488">Methylation</keyword>
<feature type="domain" description="EGF-like" evidence="23">
    <location>
        <begin position="4121"/>
        <end position="4157"/>
    </location>
</feature>
<evidence type="ECO:0000256" key="15">
    <source>
        <dbReference type="ARBA" id="ARBA00070344"/>
    </source>
</evidence>
<dbReference type="PRINTS" id="PR00205">
    <property type="entry name" value="CADHERIN"/>
</dbReference>
<evidence type="ECO:0000256" key="13">
    <source>
        <dbReference type="ARBA" id="ARBA00023180"/>
    </source>
</evidence>
<dbReference type="FunFam" id="2.60.40.60:FF:000035">
    <property type="entry name" value="Protocadherin Fat 3"/>
    <property type="match status" value="1"/>
</dbReference>
<dbReference type="Proteomes" id="UP001165780">
    <property type="component" value="Unplaced"/>
</dbReference>
<dbReference type="FunFam" id="2.60.40.60:FF:000013">
    <property type="entry name" value="Cadherin EGF LAG seven-pass G-type receptor"/>
    <property type="match status" value="2"/>
</dbReference>
<feature type="domain" description="Cadherin" evidence="24">
    <location>
        <begin position="937"/>
        <end position="1043"/>
    </location>
</feature>
<dbReference type="FunFam" id="2.60.40.60:FF:000024">
    <property type="entry name" value="FAT atypical cadherin 3"/>
    <property type="match status" value="1"/>
</dbReference>
<keyword evidence="6 21" id="KW-0732">Signal</keyword>
<name>A0A9V1FMR5_PANPR</name>
<feature type="domain" description="Cadherin" evidence="24">
    <location>
        <begin position="1793"/>
        <end position="1906"/>
    </location>
</feature>
<dbReference type="FunFam" id="2.60.40.60:FF:000165">
    <property type="entry name" value="FAT atypical cadherin 3"/>
    <property type="match status" value="1"/>
</dbReference>
<keyword evidence="11 20" id="KW-0472">Membrane</keyword>
<dbReference type="FunFam" id="2.60.40.60:FF:000052">
    <property type="entry name" value="FAT atypical cadherin 1"/>
    <property type="match status" value="1"/>
</dbReference>
<feature type="domain" description="Cadherin" evidence="24">
    <location>
        <begin position="1590"/>
        <end position="1792"/>
    </location>
</feature>
<evidence type="ECO:0000256" key="2">
    <source>
        <dbReference type="ARBA" id="ARBA00022473"/>
    </source>
</evidence>
<dbReference type="FunFam" id="2.60.40.60:FF:000015">
    <property type="entry name" value="FAT atypical cadherin 1"/>
    <property type="match status" value="1"/>
</dbReference>
<dbReference type="GO" id="GO:0048667">
    <property type="term" value="P:cell morphogenesis involved in neuron differentiation"/>
    <property type="evidence" value="ECO:0007669"/>
    <property type="project" value="UniProtKB-ARBA"/>
</dbReference>
<evidence type="ECO:0000256" key="16">
    <source>
        <dbReference type="ARBA" id="ARBA00081403"/>
    </source>
</evidence>
<feature type="domain" description="Cadherin" evidence="24">
    <location>
        <begin position="3155"/>
        <end position="3259"/>
    </location>
</feature>
<proteinExistence type="predicted"/>
<dbReference type="PROSITE" id="PS01186">
    <property type="entry name" value="EGF_2"/>
    <property type="match status" value="1"/>
</dbReference>
<evidence type="ECO:0000259" key="22">
    <source>
        <dbReference type="PROSITE" id="PS50025"/>
    </source>
</evidence>
<dbReference type="InterPro" id="IPR000742">
    <property type="entry name" value="EGF"/>
</dbReference>
<evidence type="ECO:0000256" key="21">
    <source>
        <dbReference type="SAM" id="SignalP"/>
    </source>
</evidence>
<feature type="domain" description="Cadherin" evidence="24">
    <location>
        <begin position="2520"/>
        <end position="2623"/>
    </location>
</feature>
<keyword evidence="4 18" id="KW-0245">EGF-like domain</keyword>
<dbReference type="CDD" id="cd00054">
    <property type="entry name" value="EGF_CA"/>
    <property type="match status" value="3"/>
</dbReference>
<evidence type="ECO:0000256" key="19">
    <source>
        <dbReference type="SAM" id="MobiDB-lite"/>
    </source>
</evidence>
<dbReference type="FunFam" id="2.10.25.10:FF:000165">
    <property type="entry name" value="FAT atypical cadherin 3"/>
    <property type="match status" value="1"/>
</dbReference>
<dbReference type="FunFam" id="2.60.40.60:FF:000064">
    <property type="entry name" value="FAT atypical cadherin 1"/>
    <property type="match status" value="1"/>
</dbReference>
<dbReference type="GO" id="GO:0009887">
    <property type="term" value="P:animal organ morphogenesis"/>
    <property type="evidence" value="ECO:0007669"/>
    <property type="project" value="UniProtKB-ARBA"/>
</dbReference>
<dbReference type="FunFam" id="2.60.40.60:FF:000058">
    <property type="entry name" value="FAT atypical cadherin 3"/>
    <property type="match status" value="1"/>
</dbReference>
<feature type="domain" description="Cadherin" evidence="24">
    <location>
        <begin position="2006"/>
        <end position="2107"/>
    </location>
</feature>
<dbReference type="RefSeq" id="XP_019305612.2">
    <property type="nucleotide sequence ID" value="XM_019450067.2"/>
</dbReference>
<dbReference type="SMART" id="SM00179">
    <property type="entry name" value="EGF_CA"/>
    <property type="match status" value="3"/>
</dbReference>
<dbReference type="Gene3D" id="2.60.120.200">
    <property type="match status" value="1"/>
</dbReference>
<dbReference type="GO" id="GO:0001764">
    <property type="term" value="P:neuron migration"/>
    <property type="evidence" value="ECO:0007669"/>
    <property type="project" value="UniProtKB-ARBA"/>
</dbReference>
<evidence type="ECO:0000256" key="1">
    <source>
        <dbReference type="ARBA" id="ARBA00004479"/>
    </source>
</evidence>
<feature type="domain" description="EGF-like" evidence="23">
    <location>
        <begin position="4044"/>
        <end position="4081"/>
    </location>
</feature>
<evidence type="ECO:0000256" key="11">
    <source>
        <dbReference type="ARBA" id="ARBA00023136"/>
    </source>
</evidence>
<evidence type="ECO:0000256" key="3">
    <source>
        <dbReference type="ARBA" id="ARBA00022481"/>
    </source>
</evidence>
<dbReference type="CTD" id="120114"/>
<feature type="domain" description="Cadherin" evidence="24">
    <location>
        <begin position="2311"/>
        <end position="2417"/>
    </location>
</feature>
<comment type="function">
    <text evidence="14">May play a role in the interactions between neurites derived from specific subsets of neurons during development.</text>
</comment>
<feature type="domain" description="Cadherin" evidence="24">
    <location>
        <begin position="2948"/>
        <end position="3052"/>
    </location>
</feature>
<dbReference type="FunFam" id="2.60.40.60:FF:000066">
    <property type="entry name" value="FAT atypical cadherin 1"/>
    <property type="match status" value="1"/>
</dbReference>
<dbReference type="FunFam" id="2.60.40.60:FF:000039">
    <property type="entry name" value="FAT atypical cadherin 3"/>
    <property type="match status" value="1"/>
</dbReference>
<dbReference type="GO" id="GO:0005886">
    <property type="term" value="C:plasma membrane"/>
    <property type="evidence" value="ECO:0007669"/>
    <property type="project" value="InterPro"/>
</dbReference>
<reference evidence="26" key="1">
    <citation type="submission" date="2025-08" db="UniProtKB">
        <authorList>
            <consortium name="RefSeq"/>
        </authorList>
    </citation>
    <scope>IDENTIFICATION</scope>
    <source>
        <tissue evidence="26">Whole blood</tissue>
    </source>
</reference>
<evidence type="ECO:0000256" key="10">
    <source>
        <dbReference type="ARBA" id="ARBA00022989"/>
    </source>
</evidence>
<evidence type="ECO:0000256" key="20">
    <source>
        <dbReference type="SAM" id="Phobius"/>
    </source>
</evidence>
<evidence type="ECO:0000256" key="8">
    <source>
        <dbReference type="ARBA" id="ARBA00022837"/>
    </source>
</evidence>
<feature type="domain" description="Cadherin" evidence="24">
    <location>
        <begin position="727"/>
        <end position="831"/>
    </location>
</feature>
<evidence type="ECO:0000256" key="18">
    <source>
        <dbReference type="PROSITE-ProRule" id="PRU00076"/>
    </source>
</evidence>
<feature type="domain" description="Cadherin" evidence="24">
    <location>
        <begin position="1363"/>
        <end position="1483"/>
    </location>
</feature>
<accession>A0A9V1FMR5</accession>
<feature type="domain" description="Cadherin" evidence="24">
    <location>
        <begin position="44"/>
        <end position="158"/>
    </location>
</feature>
<keyword evidence="8 17" id="KW-0106">Calcium</keyword>
<dbReference type="InterPro" id="IPR001791">
    <property type="entry name" value="Laminin_G"/>
</dbReference>
<feature type="domain" description="Cadherin" evidence="24">
    <location>
        <begin position="1255"/>
        <end position="1359"/>
    </location>
</feature>
<feature type="domain" description="EGF-like" evidence="23">
    <location>
        <begin position="4083"/>
        <end position="4119"/>
    </location>
</feature>
<dbReference type="PROSITE" id="PS00022">
    <property type="entry name" value="EGF_1"/>
    <property type="match status" value="3"/>
</dbReference>
<dbReference type="FunFam" id="2.60.40.60:FF:000037">
    <property type="entry name" value="FAT atypical cadherin 1"/>
    <property type="match status" value="1"/>
</dbReference>
<dbReference type="SUPFAM" id="SSF57184">
    <property type="entry name" value="Growth factor receptor domain"/>
    <property type="match status" value="1"/>
</dbReference>
<evidence type="ECO:0000256" key="7">
    <source>
        <dbReference type="ARBA" id="ARBA00022737"/>
    </source>
</evidence>
<dbReference type="FunFam" id="2.60.40.60:FF:000053">
    <property type="entry name" value="FAT atypical cadherin 3"/>
    <property type="match status" value="1"/>
</dbReference>
<dbReference type="FunFam" id="2.60.40.60:FF:000084">
    <property type="entry name" value="FAT atypical cadherin 3"/>
    <property type="match status" value="1"/>
</dbReference>
<dbReference type="PROSITE" id="PS00232">
    <property type="entry name" value="CADHERIN_1"/>
    <property type="match status" value="15"/>
</dbReference>
<feature type="compositionally biased region" description="Polar residues" evidence="19">
    <location>
        <begin position="4352"/>
        <end position="4368"/>
    </location>
</feature>
<dbReference type="GO" id="GO:0043005">
    <property type="term" value="C:neuron projection"/>
    <property type="evidence" value="ECO:0007669"/>
    <property type="project" value="UniProtKB-ARBA"/>
</dbReference>
<feature type="domain" description="Cadherin" evidence="24">
    <location>
        <begin position="2838"/>
        <end position="2947"/>
    </location>
</feature>
<dbReference type="FunFam" id="2.60.40.60:FF:000026">
    <property type="entry name" value="FAT atypical cadherin 1"/>
    <property type="match status" value="2"/>
</dbReference>
<dbReference type="GO" id="GO:0048646">
    <property type="term" value="P:anatomical structure formation involved in morphogenesis"/>
    <property type="evidence" value="ECO:0007669"/>
    <property type="project" value="UniProtKB-ARBA"/>
</dbReference>
<dbReference type="InterPro" id="IPR013320">
    <property type="entry name" value="ConA-like_dom_sf"/>
</dbReference>
<dbReference type="FunFam" id="2.60.40.60:FF:000079">
    <property type="entry name" value="FAT atypical cadherin 1"/>
    <property type="match status" value="1"/>
</dbReference>
<dbReference type="Pfam" id="PF12661">
    <property type="entry name" value="hEGF"/>
    <property type="match status" value="1"/>
</dbReference>
<feature type="region of interest" description="Disordered" evidence="19">
    <location>
        <begin position="4455"/>
        <end position="4481"/>
    </location>
</feature>
<dbReference type="CDD" id="cd00110">
    <property type="entry name" value="LamG"/>
    <property type="match status" value="1"/>
</dbReference>
<evidence type="ECO:0000256" key="17">
    <source>
        <dbReference type="PROSITE-ProRule" id="PRU00043"/>
    </source>
</evidence>
<dbReference type="KEGG" id="ppad:109267342"/>
<feature type="region of interest" description="Disordered" evidence="19">
    <location>
        <begin position="4349"/>
        <end position="4371"/>
    </location>
</feature>
<feature type="domain" description="Cadherin" evidence="24">
    <location>
        <begin position="2732"/>
        <end position="2837"/>
    </location>
</feature>
<dbReference type="FunFam" id="2.60.40.60:FF:000161">
    <property type="entry name" value="FAT atypical cadherin 1"/>
    <property type="match status" value="1"/>
</dbReference>
<feature type="domain" description="Cadherin" evidence="24">
    <location>
        <begin position="2418"/>
        <end position="2519"/>
    </location>
</feature>
<keyword evidence="9" id="KW-0130">Cell adhesion</keyword>
<feature type="domain" description="Cadherin" evidence="24">
    <location>
        <begin position="832"/>
        <end position="936"/>
    </location>
</feature>
<feature type="domain" description="EGF-like" evidence="23">
    <location>
        <begin position="3818"/>
        <end position="3856"/>
    </location>
</feature>
<keyword evidence="2" id="KW-0217">Developmental protein</keyword>
<dbReference type="GO" id="GO:0005509">
    <property type="term" value="F:calcium ion binding"/>
    <property type="evidence" value="ECO:0007669"/>
    <property type="project" value="UniProtKB-UniRule"/>
</dbReference>